<keyword evidence="2" id="KW-0472">Membrane</keyword>
<reference evidence="3" key="2">
    <citation type="journal article" date="2023" name="IMA Fungus">
        <title>Comparative genomic study of the Penicillium genus elucidates a diverse pangenome and 15 lateral gene transfer events.</title>
        <authorList>
            <person name="Petersen C."/>
            <person name="Sorensen T."/>
            <person name="Nielsen M.R."/>
            <person name="Sondergaard T.E."/>
            <person name="Sorensen J.L."/>
            <person name="Fitzpatrick D.A."/>
            <person name="Frisvad J.C."/>
            <person name="Nielsen K.L."/>
        </authorList>
    </citation>
    <scope>NUCLEOTIDE SEQUENCE</scope>
    <source>
        <strain evidence="3">IBT 29677</strain>
    </source>
</reference>
<dbReference type="RefSeq" id="XP_056491181.1">
    <property type="nucleotide sequence ID" value="XM_056628447.1"/>
</dbReference>
<feature type="transmembrane region" description="Helical" evidence="2">
    <location>
        <begin position="29"/>
        <end position="51"/>
    </location>
</feature>
<dbReference type="AlphaFoldDB" id="A0A9W9W5L1"/>
<sequence length="439" mass="50000">MGRPLNLDDVESNQDQDQDQNRSHTWRDWMIVFTWSIVGYLALITTVIGYFDPSLLPVDPAALLFNKDISPFYAFSRGGHFSKPSGFKIVALVPFSNHEHTSILECYLQVKFESSQLPGKVMLNDSQKNLIHNHGFLDQVVFIPQTNDATSLRWLNSLVEETSEYAISPAGRDMDWKFAQDNVMYIRIDGDVVYMEDHTIPTIVKTKLDNPDTLMVSANVVNEGALASLHSHRGVSLPYLPELQHTPQPSRSKSQLEHDWRASSLPSWTGPADFKVRKDFKPPFEGHRWLLPRESATDRDPIAGSVYTDTGPSMSDWTVGAQQHYSFLHHLELDNLDRYKFPLWVNPTEPVTINFGCFWGLREVFGHKSSEEIYESWAGSDGTRPNVTIDGKGLVSHYSSRQGVEGLDSTDVLERYRAYAQERVCRPSQRQKKPRLEVD</sequence>
<gene>
    <name evidence="3" type="ORF">N7509_003810</name>
</gene>
<comment type="caution">
    <text evidence="3">The sequence shown here is derived from an EMBL/GenBank/DDBJ whole genome shotgun (WGS) entry which is preliminary data.</text>
</comment>
<evidence type="ECO:0000256" key="2">
    <source>
        <dbReference type="SAM" id="Phobius"/>
    </source>
</evidence>
<accession>A0A9W9W5L1</accession>
<dbReference type="EMBL" id="JAPZBU010000005">
    <property type="protein sequence ID" value="KAJ5403939.1"/>
    <property type="molecule type" value="Genomic_DNA"/>
</dbReference>
<protein>
    <submittedName>
        <fullName evidence="3">Uncharacterized protein</fullName>
    </submittedName>
</protein>
<keyword evidence="4" id="KW-1185">Reference proteome</keyword>
<dbReference type="GeneID" id="81367427"/>
<name>A0A9W9W5L1_9EURO</name>
<evidence type="ECO:0000256" key="1">
    <source>
        <dbReference type="SAM" id="MobiDB-lite"/>
    </source>
</evidence>
<dbReference type="OrthoDB" id="5593235at2759"/>
<keyword evidence="2" id="KW-1133">Transmembrane helix</keyword>
<keyword evidence="2" id="KW-0812">Transmembrane</keyword>
<proteinExistence type="predicted"/>
<evidence type="ECO:0000313" key="4">
    <source>
        <dbReference type="Proteomes" id="UP001147747"/>
    </source>
</evidence>
<dbReference type="Proteomes" id="UP001147747">
    <property type="component" value="Unassembled WGS sequence"/>
</dbReference>
<feature type="region of interest" description="Disordered" evidence="1">
    <location>
        <begin position="1"/>
        <end position="21"/>
    </location>
</feature>
<reference evidence="3" key="1">
    <citation type="submission" date="2022-12" db="EMBL/GenBank/DDBJ databases">
        <authorList>
            <person name="Petersen C."/>
        </authorList>
    </citation>
    <scope>NUCLEOTIDE SEQUENCE</scope>
    <source>
        <strain evidence="3">IBT 29677</strain>
    </source>
</reference>
<feature type="compositionally biased region" description="Acidic residues" evidence="1">
    <location>
        <begin position="8"/>
        <end position="18"/>
    </location>
</feature>
<evidence type="ECO:0000313" key="3">
    <source>
        <dbReference type="EMBL" id="KAJ5403939.1"/>
    </source>
</evidence>
<organism evidence="3 4">
    <name type="scientific">Penicillium cosmopolitanum</name>
    <dbReference type="NCBI Taxonomy" id="1131564"/>
    <lineage>
        <taxon>Eukaryota</taxon>
        <taxon>Fungi</taxon>
        <taxon>Dikarya</taxon>
        <taxon>Ascomycota</taxon>
        <taxon>Pezizomycotina</taxon>
        <taxon>Eurotiomycetes</taxon>
        <taxon>Eurotiomycetidae</taxon>
        <taxon>Eurotiales</taxon>
        <taxon>Aspergillaceae</taxon>
        <taxon>Penicillium</taxon>
    </lineage>
</organism>